<comment type="caution">
    <text evidence="1">The sequence shown here is derived from an EMBL/GenBank/DDBJ whole genome shotgun (WGS) entry which is preliminary data.</text>
</comment>
<dbReference type="GO" id="GO:0016787">
    <property type="term" value="F:hydrolase activity"/>
    <property type="evidence" value="ECO:0007669"/>
    <property type="project" value="UniProtKB-KW"/>
</dbReference>
<dbReference type="EMBL" id="DRMJ01000504">
    <property type="protein sequence ID" value="HHL43868.1"/>
    <property type="molecule type" value="Genomic_DNA"/>
</dbReference>
<evidence type="ECO:0000313" key="1">
    <source>
        <dbReference type="EMBL" id="HHL43868.1"/>
    </source>
</evidence>
<sequence length="77" mass="8908">MQFRKIKSGPNYKLQSLKGENWQDVKPGTSRFKAFLRATGGAEFDAQDPKPFAPKSYRDFMLYERHYIQAATNYAKA</sequence>
<organism evidence="1">
    <name type="scientific">Hellea balneolensis</name>
    <dbReference type="NCBI Taxonomy" id="287478"/>
    <lineage>
        <taxon>Bacteria</taxon>
        <taxon>Pseudomonadati</taxon>
        <taxon>Pseudomonadota</taxon>
        <taxon>Alphaproteobacteria</taxon>
        <taxon>Maricaulales</taxon>
        <taxon>Robiginitomaculaceae</taxon>
        <taxon>Hellea</taxon>
    </lineage>
</organism>
<reference evidence="1" key="1">
    <citation type="journal article" date="2020" name="mSystems">
        <title>Genome- and Community-Level Interaction Insights into Carbon Utilization and Element Cycling Functions of Hydrothermarchaeota in Hydrothermal Sediment.</title>
        <authorList>
            <person name="Zhou Z."/>
            <person name="Liu Y."/>
            <person name="Xu W."/>
            <person name="Pan J."/>
            <person name="Luo Z.H."/>
            <person name="Li M."/>
        </authorList>
    </citation>
    <scope>NUCLEOTIDE SEQUENCE [LARGE SCALE GENOMIC DNA]</scope>
    <source>
        <strain evidence="1">HyVt-485</strain>
    </source>
</reference>
<accession>A0A7C5M1H0</accession>
<feature type="non-terminal residue" evidence="1">
    <location>
        <position position="77"/>
    </location>
</feature>
<gene>
    <name evidence="1" type="ORF">ENJ42_09630</name>
</gene>
<dbReference type="Proteomes" id="UP000885830">
    <property type="component" value="Unassembled WGS sequence"/>
</dbReference>
<proteinExistence type="predicted"/>
<name>A0A7C5M1H0_9PROT</name>
<protein>
    <submittedName>
        <fullName evidence="1">Fumarylacetoacetate hydrolase family protein</fullName>
    </submittedName>
</protein>
<dbReference type="AlphaFoldDB" id="A0A7C5M1H0"/>
<keyword evidence="1" id="KW-0378">Hydrolase</keyword>